<dbReference type="EMBL" id="BPQG01000074">
    <property type="protein sequence ID" value="GJD46361.1"/>
    <property type="molecule type" value="Genomic_DNA"/>
</dbReference>
<evidence type="ECO:0000313" key="1">
    <source>
        <dbReference type="EMBL" id="GJD46361.1"/>
    </source>
</evidence>
<name>A0ABQ4QMU2_9HYPH</name>
<dbReference type="Proteomes" id="UP001055117">
    <property type="component" value="Unassembled WGS sequence"/>
</dbReference>
<keyword evidence="2" id="KW-1185">Reference proteome</keyword>
<sequence length="75" mass="7909">MQFDITEDATGLWLWTLVDDRNGPVVCSPVRFRTQVQAYADVAAFKAMVSGAGVLVGNGPKRRSAGDGGGQLGLL</sequence>
<gene>
    <name evidence="1" type="ORF">AFCDBAGC_4241</name>
</gene>
<dbReference type="RefSeq" id="WP_147750769.1">
    <property type="nucleotide sequence ID" value="NZ_BPQG01000074.1"/>
</dbReference>
<protein>
    <recommendedName>
        <fullName evidence="3">DUF1508 domain-containing protein</fullName>
    </recommendedName>
</protein>
<organism evidence="1 2">
    <name type="scientific">Methylobacterium cerastii</name>
    <dbReference type="NCBI Taxonomy" id="932741"/>
    <lineage>
        <taxon>Bacteria</taxon>
        <taxon>Pseudomonadati</taxon>
        <taxon>Pseudomonadota</taxon>
        <taxon>Alphaproteobacteria</taxon>
        <taxon>Hyphomicrobiales</taxon>
        <taxon>Methylobacteriaceae</taxon>
        <taxon>Methylobacterium</taxon>
    </lineage>
</organism>
<comment type="caution">
    <text evidence="1">The sequence shown here is derived from an EMBL/GenBank/DDBJ whole genome shotgun (WGS) entry which is preliminary data.</text>
</comment>
<evidence type="ECO:0000313" key="2">
    <source>
        <dbReference type="Proteomes" id="UP001055117"/>
    </source>
</evidence>
<reference evidence="1 2" key="1">
    <citation type="journal article" date="2021" name="Front. Microbiol.">
        <title>Comprehensive Comparative Genomics and Phenotyping of Methylobacterium Species.</title>
        <authorList>
            <person name="Alessa O."/>
            <person name="Ogura Y."/>
            <person name="Fujitani Y."/>
            <person name="Takami H."/>
            <person name="Hayashi T."/>
            <person name="Sahin N."/>
            <person name="Tani A."/>
        </authorList>
    </citation>
    <scope>NUCLEOTIDE SEQUENCE [LARGE SCALE GENOMIC DNA]</scope>
    <source>
        <strain evidence="1 2">DSM 23679</strain>
    </source>
</reference>
<evidence type="ECO:0008006" key="3">
    <source>
        <dbReference type="Google" id="ProtNLM"/>
    </source>
</evidence>
<accession>A0ABQ4QMU2</accession>
<proteinExistence type="predicted"/>